<dbReference type="RefSeq" id="WP_062652381.1">
    <property type="nucleotide sequence ID" value="NZ_LPUR01000016.1"/>
</dbReference>
<dbReference type="OrthoDB" id="1492178at2"/>
<gene>
    <name evidence="1" type="ORF">AU378_15910</name>
</gene>
<evidence type="ECO:0008006" key="3">
    <source>
        <dbReference type="Google" id="ProtNLM"/>
    </source>
</evidence>
<name>A0A135W8D7_9FLAO</name>
<organism evidence="1 2">
    <name type="scientific">Chryseobacterium kwangjuense</name>
    <dbReference type="NCBI Taxonomy" id="267125"/>
    <lineage>
        <taxon>Bacteria</taxon>
        <taxon>Pseudomonadati</taxon>
        <taxon>Bacteroidota</taxon>
        <taxon>Flavobacteriia</taxon>
        <taxon>Flavobacteriales</taxon>
        <taxon>Weeksellaceae</taxon>
        <taxon>Chryseobacterium group</taxon>
        <taxon>Chryseobacterium</taxon>
    </lineage>
</organism>
<dbReference type="AlphaFoldDB" id="A0A135W8D7"/>
<comment type="caution">
    <text evidence="1">The sequence shown here is derived from an EMBL/GenBank/DDBJ whole genome shotgun (WGS) entry which is preliminary data.</text>
</comment>
<dbReference type="EMBL" id="LPUR01000016">
    <property type="protein sequence ID" value="KXH81200.1"/>
    <property type="molecule type" value="Genomic_DNA"/>
</dbReference>
<sequence length="137" mass="15965">MEYNFNELLLPDDIFEIVQEEGFWETDEYAPFFIEINFVKGDTEEGDFLFSVQFDPGSSEFEQSNIFISSRGYEQNGYGWAEFLATELQRCSPQTFESLEFDPEAETCSIATVSKDAFHIMLECLQNIFRNIRISQN</sequence>
<evidence type="ECO:0000313" key="1">
    <source>
        <dbReference type="EMBL" id="KXH81200.1"/>
    </source>
</evidence>
<dbReference type="Proteomes" id="UP000070513">
    <property type="component" value="Unassembled WGS sequence"/>
</dbReference>
<proteinExistence type="predicted"/>
<reference evidence="2" key="1">
    <citation type="submission" date="2015-12" db="EMBL/GenBank/DDBJ databases">
        <title>Genome sequence of a biocontrol rhizobacterium Chryseobacterium kwangjuense strain KJ1R5 isolated from pepper (Capsicum annuum L.).</title>
        <authorList>
            <person name="Jeong J.-J."/>
            <person name="Park H."/>
            <person name="Mannaa M."/>
            <person name="Sang M.K."/>
            <person name="Choi I.-G."/>
            <person name="Kim K.D."/>
        </authorList>
    </citation>
    <scope>NUCLEOTIDE SEQUENCE [LARGE SCALE GENOMIC DNA]</scope>
    <source>
        <strain evidence="2">KJ1R5</strain>
    </source>
</reference>
<evidence type="ECO:0000313" key="2">
    <source>
        <dbReference type="Proteomes" id="UP000070513"/>
    </source>
</evidence>
<protein>
    <recommendedName>
        <fullName evidence="3">Immunity protein 51</fullName>
    </recommendedName>
</protein>
<accession>A0A135W8D7</accession>
<reference evidence="1 2" key="2">
    <citation type="journal article" date="2016" name="Genome Announc.">
        <title>Draft Genome Sequence of a Biocontrol Rhizobacterium, Chryseobacterium kwangjuense Strain KJ1R5, Isolated from Pepper (Capsicum annuum).</title>
        <authorList>
            <person name="Jeong J.J."/>
            <person name="Park H."/>
            <person name="Park B.H."/>
            <person name="Mannaa M."/>
            <person name="Sang M.K."/>
            <person name="Choi I.G."/>
            <person name="Kim K.D."/>
        </authorList>
    </citation>
    <scope>NUCLEOTIDE SEQUENCE [LARGE SCALE GENOMIC DNA]</scope>
    <source>
        <strain evidence="1 2">KJ1R5</strain>
    </source>
</reference>